<sequence length="183" mass="18268">MRRDDRLAVGISVPGWSLPVVSTAVAVAAGSMIHAAAGWIIVMGVLCLLSGVARVLGGPWVSAVVLVIVLVASDAAPGRTAVVIAAVHLLHVLGSLAMAVPVGARVAVPALRSTAIRFAIMQAVGQAAGVLAFLLPQGRVLPAAVVLGALAVLGFVLGALRMLRAQRAHGYAASSEPSVGGPS</sequence>
<dbReference type="EMBL" id="BRZC01000002">
    <property type="protein sequence ID" value="GLC83666.1"/>
    <property type="molecule type" value="Genomic_DNA"/>
</dbReference>
<keyword evidence="1" id="KW-1133">Transmembrane helix</keyword>
<keyword evidence="3" id="KW-1185">Reference proteome</keyword>
<comment type="caution">
    <text evidence="2">The sequence shown here is derived from an EMBL/GenBank/DDBJ whole genome shotgun (WGS) entry which is preliminary data.</text>
</comment>
<feature type="transmembrane region" description="Helical" evidence="1">
    <location>
        <begin position="115"/>
        <end position="135"/>
    </location>
</feature>
<keyword evidence="1" id="KW-0472">Membrane</keyword>
<gene>
    <name evidence="2" type="ORF">MIAR_02540</name>
</gene>
<dbReference type="RefSeq" id="WP_285630196.1">
    <property type="nucleotide sequence ID" value="NZ_BAAAUK010000001.1"/>
</dbReference>
<proteinExistence type="predicted"/>
<name>A0ABQ5NDB2_9MICO</name>
<evidence type="ECO:0000256" key="1">
    <source>
        <dbReference type="SAM" id="Phobius"/>
    </source>
</evidence>
<reference evidence="2" key="1">
    <citation type="submission" date="2022-08" db="EMBL/GenBank/DDBJ databases">
        <title>Draft genome sequence of Microbacterium arabinogalactanolyticum JCM 9171.</title>
        <authorList>
            <person name="Fujita K."/>
            <person name="Ishiwata A."/>
            <person name="Fushinobu S."/>
        </authorList>
    </citation>
    <scope>NUCLEOTIDE SEQUENCE</scope>
    <source>
        <strain evidence="2">JCM 9171</strain>
    </source>
</reference>
<feature type="transmembrane region" description="Helical" evidence="1">
    <location>
        <begin position="60"/>
        <end position="76"/>
    </location>
</feature>
<evidence type="ECO:0000313" key="2">
    <source>
        <dbReference type="EMBL" id="GLC83666.1"/>
    </source>
</evidence>
<accession>A0ABQ5NDB2</accession>
<dbReference type="Proteomes" id="UP001165068">
    <property type="component" value="Unassembled WGS sequence"/>
</dbReference>
<feature type="transmembrane region" description="Helical" evidence="1">
    <location>
        <begin position="33"/>
        <end position="53"/>
    </location>
</feature>
<evidence type="ECO:0008006" key="4">
    <source>
        <dbReference type="Google" id="ProtNLM"/>
    </source>
</evidence>
<organism evidence="2 3">
    <name type="scientific">Microbacterium arabinogalactanolyticum</name>
    <dbReference type="NCBI Taxonomy" id="69365"/>
    <lineage>
        <taxon>Bacteria</taxon>
        <taxon>Bacillati</taxon>
        <taxon>Actinomycetota</taxon>
        <taxon>Actinomycetes</taxon>
        <taxon>Micrococcales</taxon>
        <taxon>Microbacteriaceae</taxon>
        <taxon>Microbacterium</taxon>
    </lineage>
</organism>
<feature type="transmembrane region" description="Helical" evidence="1">
    <location>
        <begin position="141"/>
        <end position="160"/>
    </location>
</feature>
<keyword evidence="1" id="KW-0812">Transmembrane</keyword>
<protein>
    <recommendedName>
        <fullName evidence="4">MFS transporter</fullName>
    </recommendedName>
</protein>
<feature type="transmembrane region" description="Helical" evidence="1">
    <location>
        <begin position="82"/>
        <end position="103"/>
    </location>
</feature>
<evidence type="ECO:0000313" key="3">
    <source>
        <dbReference type="Proteomes" id="UP001165068"/>
    </source>
</evidence>